<gene>
    <name evidence="2" type="ORF">EV653_0042</name>
</gene>
<evidence type="ECO:0000313" key="2">
    <source>
        <dbReference type="EMBL" id="TDW74940.1"/>
    </source>
</evidence>
<keyword evidence="3" id="KW-1185">Reference proteome</keyword>
<dbReference type="Proteomes" id="UP000295146">
    <property type="component" value="Unassembled WGS sequence"/>
</dbReference>
<evidence type="ECO:0000313" key="3">
    <source>
        <dbReference type="Proteomes" id="UP000295146"/>
    </source>
</evidence>
<feature type="transmembrane region" description="Helical" evidence="1">
    <location>
        <begin position="24"/>
        <end position="43"/>
    </location>
</feature>
<keyword evidence="1" id="KW-1133">Transmembrane helix</keyword>
<protein>
    <recommendedName>
        <fullName evidence="4">WD40 repeat protein</fullName>
    </recommendedName>
</protein>
<dbReference type="SUPFAM" id="SSF51004">
    <property type="entry name" value="C-terminal (heme d1) domain of cytochrome cd1-nitrite reductase"/>
    <property type="match status" value="1"/>
</dbReference>
<keyword evidence="1" id="KW-0812">Transmembrane</keyword>
<evidence type="ECO:0008006" key="4">
    <source>
        <dbReference type="Google" id="ProtNLM"/>
    </source>
</evidence>
<organism evidence="2 3">
    <name type="scientific">Kribbella pratensis</name>
    <dbReference type="NCBI Taxonomy" id="2512112"/>
    <lineage>
        <taxon>Bacteria</taxon>
        <taxon>Bacillati</taxon>
        <taxon>Actinomycetota</taxon>
        <taxon>Actinomycetes</taxon>
        <taxon>Propionibacteriales</taxon>
        <taxon>Kribbellaceae</taxon>
        <taxon>Kribbella</taxon>
    </lineage>
</organism>
<name>A0A4R8CF73_9ACTN</name>
<sequence>MGGVERDQEELLEVGNASRRGRRIAGWGLILLAVLTLIVLRASTGPAPTPPNTTPSELISVIPDGRAASPWPTTPGACGADVLLPIVSSTPPAERTGIQVLLGGDRLRLVDFDSGRTTTLPDEVVRPGEYAAVLAGDPITAYATTGSCDEAAPYAMLRVGVDHQVSVIRPLGPTESPLTDGNHLWIASFASDIDNPYGTIAPLAGGQRVRLPLGFYASAIVGDTVVGLMQPDPGISPTWLALVDARTGRLQAKLDQHVAPLATGAGQVFWTSGCHDDPSSCTLHRRAIAGGKTTASPLPRPACCGVVSPDGKTLAFLLDHPSTSDSDLEGHPLPPLDIATLQLDTGRLEIVPGIELPAKFQPALAFTKEDWLVIALDAGSRTRLLAWHPGLRHAYETAALPGVVHPPPTLVVTSH</sequence>
<dbReference type="AlphaFoldDB" id="A0A4R8CF73"/>
<dbReference type="InterPro" id="IPR011048">
    <property type="entry name" value="Haem_d1_sf"/>
</dbReference>
<dbReference type="EMBL" id="SODP01000001">
    <property type="protein sequence ID" value="TDW74940.1"/>
    <property type="molecule type" value="Genomic_DNA"/>
</dbReference>
<proteinExistence type="predicted"/>
<accession>A0A4R8CF73</accession>
<keyword evidence="1" id="KW-0472">Membrane</keyword>
<comment type="caution">
    <text evidence="2">The sequence shown here is derived from an EMBL/GenBank/DDBJ whole genome shotgun (WGS) entry which is preliminary data.</text>
</comment>
<reference evidence="2 3" key="1">
    <citation type="submission" date="2019-03" db="EMBL/GenBank/DDBJ databases">
        <title>Genomic Encyclopedia of Type Strains, Phase III (KMG-III): the genomes of soil and plant-associated and newly described type strains.</title>
        <authorList>
            <person name="Whitman W."/>
        </authorList>
    </citation>
    <scope>NUCLEOTIDE SEQUENCE [LARGE SCALE GENOMIC DNA]</scope>
    <source>
        <strain evidence="2 3">VKM Ac-2573</strain>
    </source>
</reference>
<evidence type="ECO:0000256" key="1">
    <source>
        <dbReference type="SAM" id="Phobius"/>
    </source>
</evidence>